<keyword evidence="3" id="KW-1185">Reference proteome</keyword>
<dbReference type="EMBL" id="JACHMN010000002">
    <property type="protein sequence ID" value="MBB5871976.1"/>
    <property type="molecule type" value="Genomic_DNA"/>
</dbReference>
<keyword evidence="1" id="KW-0812">Transmembrane</keyword>
<proteinExistence type="predicted"/>
<dbReference type="AlphaFoldDB" id="A0A841BWT6"/>
<name>A0A841BWT6_9ACTN</name>
<feature type="transmembrane region" description="Helical" evidence="1">
    <location>
        <begin position="50"/>
        <end position="67"/>
    </location>
</feature>
<dbReference type="RefSeq" id="WP_184840387.1">
    <property type="nucleotide sequence ID" value="NZ_JACHMN010000002.1"/>
</dbReference>
<feature type="transmembrane region" description="Helical" evidence="1">
    <location>
        <begin position="102"/>
        <end position="123"/>
    </location>
</feature>
<feature type="transmembrane region" description="Helical" evidence="1">
    <location>
        <begin position="79"/>
        <end position="96"/>
    </location>
</feature>
<feature type="transmembrane region" description="Helical" evidence="1">
    <location>
        <begin position="12"/>
        <end position="30"/>
    </location>
</feature>
<evidence type="ECO:0000256" key="1">
    <source>
        <dbReference type="SAM" id="Phobius"/>
    </source>
</evidence>
<organism evidence="2 3">
    <name type="scientific">Allocatelliglobosispora scoriae</name>
    <dbReference type="NCBI Taxonomy" id="643052"/>
    <lineage>
        <taxon>Bacteria</taxon>
        <taxon>Bacillati</taxon>
        <taxon>Actinomycetota</taxon>
        <taxon>Actinomycetes</taxon>
        <taxon>Micromonosporales</taxon>
        <taxon>Micromonosporaceae</taxon>
        <taxon>Allocatelliglobosispora</taxon>
    </lineage>
</organism>
<dbReference type="InterPro" id="IPR021235">
    <property type="entry name" value="DUF2637"/>
</dbReference>
<protein>
    <recommendedName>
        <fullName evidence="4">DUF2637 domain-containing protein</fullName>
    </recommendedName>
</protein>
<comment type="caution">
    <text evidence="2">The sequence shown here is derived from an EMBL/GenBank/DDBJ whole genome shotgun (WGS) entry which is preliminary data.</text>
</comment>
<dbReference type="Proteomes" id="UP000587527">
    <property type="component" value="Unassembled WGS sequence"/>
</dbReference>
<evidence type="ECO:0008006" key="4">
    <source>
        <dbReference type="Google" id="ProtNLM"/>
    </source>
</evidence>
<sequence length="240" mass="24728">MLTSTRTTVTTWASRIGALAVASVAGYASFRHITHVALMAGESAPVATVYPLAIDGLIVVGTMAMLADKANGRMPRTSARFALGFGIVATLAANIASAQPTVLARLVAAVPAAAFLLAVEVLARQGKLRPVDQLAEPDAAPVPIAVAVLEPVQVPSVPAPRPARRAAAGAVVRPSVAEQVVAVAAKHPGLSPAQVAARLGISDRTARRYMPKPDPVVVAGSERTPDRPEMAVELLELQPV</sequence>
<keyword evidence="1" id="KW-0472">Membrane</keyword>
<dbReference type="Pfam" id="PF10935">
    <property type="entry name" value="DUF2637"/>
    <property type="match status" value="1"/>
</dbReference>
<accession>A0A841BWT6</accession>
<reference evidence="2 3" key="1">
    <citation type="submission" date="2020-08" db="EMBL/GenBank/DDBJ databases">
        <title>Sequencing the genomes of 1000 actinobacteria strains.</title>
        <authorList>
            <person name="Klenk H.-P."/>
        </authorList>
    </citation>
    <scope>NUCLEOTIDE SEQUENCE [LARGE SCALE GENOMIC DNA]</scope>
    <source>
        <strain evidence="2 3">DSM 45362</strain>
    </source>
</reference>
<evidence type="ECO:0000313" key="3">
    <source>
        <dbReference type="Proteomes" id="UP000587527"/>
    </source>
</evidence>
<gene>
    <name evidence="2" type="ORF">F4553_005355</name>
</gene>
<evidence type="ECO:0000313" key="2">
    <source>
        <dbReference type="EMBL" id="MBB5871976.1"/>
    </source>
</evidence>
<keyword evidence="1" id="KW-1133">Transmembrane helix</keyword>